<dbReference type="EMBL" id="LQCI01000048">
    <property type="protein sequence ID" value="KZB80502.1"/>
    <property type="molecule type" value="Genomic_DNA"/>
</dbReference>
<evidence type="ECO:0000313" key="4">
    <source>
        <dbReference type="Proteomes" id="UP000186883"/>
    </source>
</evidence>
<reference evidence="1 3" key="1">
    <citation type="submission" date="2015-12" db="EMBL/GenBank/DDBJ databases">
        <title>Amycolatopsis regifaucium genome sequencing and assembly.</title>
        <authorList>
            <person name="Mayilraj S."/>
        </authorList>
    </citation>
    <scope>NUCLEOTIDE SEQUENCE [LARGE SCALE GENOMIC DNA]</scope>
    <source>
        <strain evidence="1 3">GY080</strain>
    </source>
</reference>
<protein>
    <submittedName>
        <fullName evidence="1">Uncharacterized protein</fullName>
    </submittedName>
</protein>
<dbReference type="AlphaFoldDB" id="A0A154M7E2"/>
<organism evidence="1 3">
    <name type="scientific">Amycolatopsis regifaucium</name>
    <dbReference type="NCBI Taxonomy" id="546365"/>
    <lineage>
        <taxon>Bacteria</taxon>
        <taxon>Bacillati</taxon>
        <taxon>Actinomycetota</taxon>
        <taxon>Actinomycetes</taxon>
        <taxon>Pseudonocardiales</taxon>
        <taxon>Pseudonocardiaceae</taxon>
        <taxon>Amycolatopsis</taxon>
    </lineage>
</organism>
<evidence type="ECO:0000313" key="1">
    <source>
        <dbReference type="EMBL" id="KZB80502.1"/>
    </source>
</evidence>
<accession>A0A154M7E2</accession>
<comment type="caution">
    <text evidence="1">The sequence shown here is derived from an EMBL/GenBank/DDBJ whole genome shotgun (WGS) entry which is preliminary data.</text>
</comment>
<proteinExistence type="predicted"/>
<reference evidence="2 4" key="2">
    <citation type="submission" date="2016-11" db="EMBL/GenBank/DDBJ databases">
        <title>Genome sequencing of Amycolatopsis regifaucium.</title>
        <authorList>
            <person name="Mayilraj S."/>
            <person name="Kaur N."/>
        </authorList>
    </citation>
    <scope>NUCLEOTIDE SEQUENCE [LARGE SCALE GENOMIC DNA]</scope>
    <source>
        <strain evidence="2 4">GY080</strain>
    </source>
</reference>
<evidence type="ECO:0000313" key="3">
    <source>
        <dbReference type="Proteomes" id="UP000076321"/>
    </source>
</evidence>
<name>A0A154M7E2_9PSEU</name>
<dbReference type="Proteomes" id="UP000076321">
    <property type="component" value="Unassembled WGS sequence"/>
</dbReference>
<dbReference type="EMBL" id="LOBU02000057">
    <property type="protein sequence ID" value="OKA03047.1"/>
    <property type="molecule type" value="Genomic_DNA"/>
</dbReference>
<dbReference type="Proteomes" id="UP000186883">
    <property type="component" value="Unassembled WGS sequence"/>
</dbReference>
<evidence type="ECO:0000313" key="2">
    <source>
        <dbReference type="EMBL" id="OKA03047.1"/>
    </source>
</evidence>
<sequence>MSANHFVYLAVDDLVCGSYFDIPVAWVGEDGDAVAITADRRRGLAAIHAHARHDLGGPARIVGEVETLLVRFRERSDSDSWELVASAPGDAGAMPAIVVHEVDLVSCSCLGVWCR</sequence>
<gene>
    <name evidence="2" type="ORF">ATP06_0238235</name>
    <name evidence="1" type="ORF">AVL48_37925</name>
</gene>
<keyword evidence="4" id="KW-1185">Reference proteome</keyword>
<dbReference type="RefSeq" id="WP_061990431.1">
    <property type="nucleotide sequence ID" value="NZ_FOPQ01000047.1"/>
</dbReference>